<dbReference type="OrthoDB" id="6286374at2"/>
<evidence type="ECO:0000313" key="2">
    <source>
        <dbReference type="EMBL" id="KRT15878.1"/>
    </source>
</evidence>
<dbReference type="EMBL" id="LMZQ01000007">
    <property type="protein sequence ID" value="KRT15878.1"/>
    <property type="molecule type" value="Genomic_DNA"/>
</dbReference>
<feature type="transmembrane region" description="Helical" evidence="1">
    <location>
        <begin position="199"/>
        <end position="223"/>
    </location>
</feature>
<keyword evidence="1" id="KW-0812">Transmembrane</keyword>
<evidence type="ECO:0000313" key="3">
    <source>
        <dbReference type="Proteomes" id="UP000051950"/>
    </source>
</evidence>
<dbReference type="STRING" id="687842.ASU31_12920"/>
<reference evidence="2 3" key="1">
    <citation type="submission" date="2015-11" db="EMBL/GenBank/DDBJ databases">
        <title>Sequence of Pedobacter ginsenosidimutans.</title>
        <authorList>
            <person name="Carson E."/>
            <person name="Keyser V."/>
            <person name="Newman J."/>
            <person name="Miller J."/>
        </authorList>
    </citation>
    <scope>NUCLEOTIDE SEQUENCE [LARGE SCALE GENOMIC DNA]</scope>
    <source>
        <strain evidence="2 3">KACC 14530</strain>
    </source>
</reference>
<sequence>MFDNAAIDVSLGLIFIFLLYSLLATILQEMVSQWFSLRSRNLMKTIRGMLDGKKPRNSFSLVNIPWDCLTGLSNYFSPMSEGSLMKAFYDDPLINTLGENRSNARPSYISPKDFSQVMINILRGDGFDHTANPMNRIRENLLNGKIGSVVLSPSTIRYLKQLYINSNGDINKFQIFLETWFNSVMDRSIGWYKKQTQKILFCLGFALAVIFNIDSIAISKILINSKTAREQLADFATSRASVYGGMVQGNVASQQEENASKNDTITQKEIRALKTDAKAVNLILGLGYDFDKVKNNCKQGILDTLAKFSKAKKLDQRTIQMLQKQSSGCSIIVQLPQESKPMIRFLGWLITGLAISLGAAFWFDLLNKFINLRAAGVKEAASNPPSNPSEEIISRVG</sequence>
<dbReference type="Proteomes" id="UP000051950">
    <property type="component" value="Unassembled WGS sequence"/>
</dbReference>
<keyword evidence="3" id="KW-1185">Reference proteome</keyword>
<evidence type="ECO:0000256" key="1">
    <source>
        <dbReference type="SAM" id="Phobius"/>
    </source>
</evidence>
<name>A0A0T5VPU8_9SPHI</name>
<feature type="transmembrane region" description="Helical" evidence="1">
    <location>
        <begin position="345"/>
        <end position="363"/>
    </location>
</feature>
<keyword evidence="1" id="KW-0472">Membrane</keyword>
<organism evidence="2 3">
    <name type="scientific">Pedobacter ginsenosidimutans</name>
    <dbReference type="NCBI Taxonomy" id="687842"/>
    <lineage>
        <taxon>Bacteria</taxon>
        <taxon>Pseudomonadati</taxon>
        <taxon>Bacteroidota</taxon>
        <taxon>Sphingobacteriia</taxon>
        <taxon>Sphingobacteriales</taxon>
        <taxon>Sphingobacteriaceae</taxon>
        <taxon>Pedobacter</taxon>
    </lineage>
</organism>
<proteinExistence type="predicted"/>
<feature type="transmembrane region" description="Helical" evidence="1">
    <location>
        <begin position="12"/>
        <end position="37"/>
    </location>
</feature>
<protein>
    <submittedName>
        <fullName evidence="2">Uncharacterized protein</fullName>
    </submittedName>
</protein>
<keyword evidence="1" id="KW-1133">Transmembrane helix</keyword>
<comment type="caution">
    <text evidence="2">The sequence shown here is derived from an EMBL/GenBank/DDBJ whole genome shotgun (WGS) entry which is preliminary data.</text>
</comment>
<gene>
    <name evidence="2" type="ORF">ASU31_12920</name>
</gene>
<accession>A0A0T5VPU8</accession>
<dbReference type="AlphaFoldDB" id="A0A0T5VPU8"/>